<evidence type="ECO:0000313" key="1">
    <source>
        <dbReference type="EMBL" id="WPK13077.1"/>
    </source>
</evidence>
<organism evidence="1 2">
    <name type="scientific">Lysinibacillus louembei</name>
    <dbReference type="NCBI Taxonomy" id="1470088"/>
    <lineage>
        <taxon>Bacteria</taxon>
        <taxon>Bacillati</taxon>
        <taxon>Bacillota</taxon>
        <taxon>Bacilli</taxon>
        <taxon>Bacillales</taxon>
        <taxon>Bacillaceae</taxon>
        <taxon>Lysinibacillus</taxon>
    </lineage>
</organism>
<sequence>MLQYNLGQPTNELSIPNEGEYIASILNIKAGKDRDTVWGTTPSVVVLFELENGQKVMQSMLMYVGKGSLLKKLVELTLDTTEKEVNLHQLVGKSCVVEIQHVHQHEATYANVVDVFPLSEQ</sequence>
<gene>
    <name evidence="1" type="ORF">R6U77_05160</name>
</gene>
<dbReference type="RefSeq" id="WP_319837681.1">
    <property type="nucleotide sequence ID" value="NZ_CP137624.1"/>
</dbReference>
<reference evidence="1 2" key="1">
    <citation type="submission" date="2023-09" db="EMBL/GenBank/DDBJ databases">
        <authorList>
            <person name="Page C.A."/>
            <person name="Perez-Diaz I.M."/>
        </authorList>
    </citation>
    <scope>NUCLEOTIDE SEQUENCE [LARGE SCALE GENOMIC DNA]</scope>
    <source>
        <strain evidence="1 2">Ll15</strain>
    </source>
</reference>
<accession>A0ABZ0RXX8</accession>
<evidence type="ECO:0000313" key="2">
    <source>
        <dbReference type="Proteomes" id="UP001322664"/>
    </source>
</evidence>
<name>A0ABZ0RXX8_9BACI</name>
<keyword evidence="2" id="KW-1185">Reference proteome</keyword>
<dbReference type="Proteomes" id="UP001322664">
    <property type="component" value="Chromosome"/>
</dbReference>
<proteinExistence type="predicted"/>
<protein>
    <submittedName>
        <fullName evidence="1">Uncharacterized protein</fullName>
    </submittedName>
</protein>
<dbReference type="EMBL" id="CP137624">
    <property type="protein sequence ID" value="WPK13077.1"/>
    <property type="molecule type" value="Genomic_DNA"/>
</dbReference>